<reference evidence="1 2" key="1">
    <citation type="submission" date="2024-02" db="EMBL/GenBank/DDBJ databases">
        <title>First draft genome assembly of two strains of Seiridium cardinale.</title>
        <authorList>
            <person name="Emiliani G."/>
            <person name="Scali E."/>
        </authorList>
    </citation>
    <scope>NUCLEOTIDE SEQUENCE [LARGE SCALE GENOMIC DNA]</scope>
    <source>
        <strain evidence="1 2">BM-138-000479</strain>
    </source>
</reference>
<evidence type="ECO:0000313" key="2">
    <source>
        <dbReference type="Proteomes" id="UP001465668"/>
    </source>
</evidence>
<sequence>MAAAVEAIGVLSGILGIVQFGIDNFADDSTSGSTIKVAVALEGADGNPPTNTGGDLPDVRIWNLYGEFVGITTDPGTVDPGNLGEVGVEHDNQGVYSLFSANDDAICVAWVTTTYSDDRGGNEYAVSGDFGRECGGTWYASGMFPQSDSEYQPDCFWIDANGDQPNTGFQVRWPSYSGEQFDAGNTDPQKFCDNIAFGLRTEPDPNTVNFYVVDTKEKQKRQAPNRANWMTSQLVVSDSKSHSAKKLCDSDTSLGPDFAHVTENLFCDMGAKKLYDICPPGNNTTGCFDLDSKTLSSSPTRRGSVLPRQSSPYGIVRDWRLDQTTAL</sequence>
<evidence type="ECO:0000313" key="1">
    <source>
        <dbReference type="EMBL" id="KAK9773300.1"/>
    </source>
</evidence>
<name>A0ABR2XI16_9PEZI</name>
<gene>
    <name evidence="1" type="ORF">SCAR479_10029</name>
</gene>
<comment type="caution">
    <text evidence="1">The sequence shown here is derived from an EMBL/GenBank/DDBJ whole genome shotgun (WGS) entry which is preliminary data.</text>
</comment>
<dbReference type="Proteomes" id="UP001465668">
    <property type="component" value="Unassembled WGS sequence"/>
</dbReference>
<dbReference type="EMBL" id="JARVKM010000052">
    <property type="protein sequence ID" value="KAK9773300.1"/>
    <property type="molecule type" value="Genomic_DNA"/>
</dbReference>
<organism evidence="1 2">
    <name type="scientific">Seiridium cardinale</name>
    <dbReference type="NCBI Taxonomy" id="138064"/>
    <lineage>
        <taxon>Eukaryota</taxon>
        <taxon>Fungi</taxon>
        <taxon>Dikarya</taxon>
        <taxon>Ascomycota</taxon>
        <taxon>Pezizomycotina</taxon>
        <taxon>Sordariomycetes</taxon>
        <taxon>Xylariomycetidae</taxon>
        <taxon>Amphisphaeriales</taxon>
        <taxon>Sporocadaceae</taxon>
        <taxon>Seiridium</taxon>
    </lineage>
</organism>
<keyword evidence="2" id="KW-1185">Reference proteome</keyword>
<accession>A0ABR2XI16</accession>
<proteinExistence type="predicted"/>
<protein>
    <submittedName>
        <fullName evidence="1">Uncharacterized protein</fullName>
    </submittedName>
</protein>